<accession>A0ABN1TKR6</accession>
<dbReference type="RefSeq" id="WP_344624997.1">
    <property type="nucleotide sequence ID" value="NZ_BAAALD010000037.1"/>
</dbReference>
<keyword evidence="3" id="KW-1185">Reference proteome</keyword>
<organism evidence="2 3">
    <name type="scientific">Kitasatospora arboriphila</name>
    <dbReference type="NCBI Taxonomy" id="258052"/>
    <lineage>
        <taxon>Bacteria</taxon>
        <taxon>Bacillati</taxon>
        <taxon>Actinomycetota</taxon>
        <taxon>Actinomycetes</taxon>
        <taxon>Kitasatosporales</taxon>
        <taxon>Streptomycetaceae</taxon>
        <taxon>Kitasatospora</taxon>
    </lineage>
</organism>
<gene>
    <name evidence="2" type="ORF">GCM10009663_39790</name>
</gene>
<comment type="caution">
    <text evidence="2">The sequence shown here is derived from an EMBL/GenBank/DDBJ whole genome shotgun (WGS) entry which is preliminary data.</text>
</comment>
<dbReference type="Proteomes" id="UP001499987">
    <property type="component" value="Unassembled WGS sequence"/>
</dbReference>
<feature type="transmembrane region" description="Helical" evidence="1">
    <location>
        <begin position="33"/>
        <end position="60"/>
    </location>
</feature>
<evidence type="ECO:0000313" key="3">
    <source>
        <dbReference type="Proteomes" id="UP001499987"/>
    </source>
</evidence>
<keyword evidence="1" id="KW-1133">Transmembrane helix</keyword>
<sequence>MLVTVSAALLMAATSGALLYFRRLGPGAATVVWLSGFTAASTGLAGPVNALLTAAVHALAQH</sequence>
<reference evidence="2 3" key="1">
    <citation type="journal article" date="2019" name="Int. J. Syst. Evol. Microbiol.">
        <title>The Global Catalogue of Microorganisms (GCM) 10K type strain sequencing project: providing services to taxonomists for standard genome sequencing and annotation.</title>
        <authorList>
            <consortium name="The Broad Institute Genomics Platform"/>
            <consortium name="The Broad Institute Genome Sequencing Center for Infectious Disease"/>
            <person name="Wu L."/>
            <person name="Ma J."/>
        </authorList>
    </citation>
    <scope>NUCLEOTIDE SEQUENCE [LARGE SCALE GENOMIC DNA]</scope>
    <source>
        <strain evidence="2 3">JCM 13002</strain>
    </source>
</reference>
<name>A0ABN1TKR6_9ACTN</name>
<protein>
    <submittedName>
        <fullName evidence="2">Uncharacterized protein</fullName>
    </submittedName>
</protein>
<proteinExistence type="predicted"/>
<keyword evidence="1" id="KW-0472">Membrane</keyword>
<evidence type="ECO:0000313" key="2">
    <source>
        <dbReference type="EMBL" id="GAA1092068.1"/>
    </source>
</evidence>
<dbReference type="EMBL" id="BAAALD010000037">
    <property type="protein sequence ID" value="GAA1092068.1"/>
    <property type="molecule type" value="Genomic_DNA"/>
</dbReference>
<keyword evidence="1" id="KW-0812">Transmembrane</keyword>
<evidence type="ECO:0000256" key="1">
    <source>
        <dbReference type="SAM" id="Phobius"/>
    </source>
</evidence>